<keyword evidence="2" id="KW-1133">Transmembrane helix</keyword>
<proteinExistence type="predicted"/>
<reference evidence="4 5" key="1">
    <citation type="submission" date="2018-04" db="EMBL/GenBank/DDBJ databases">
        <title>WGS assembly of Panicum hallii var. hallii HAL2.</title>
        <authorList>
            <person name="Lovell J."/>
            <person name="Jenkins J."/>
            <person name="Lowry D."/>
            <person name="Mamidi S."/>
            <person name="Sreedasyam A."/>
            <person name="Weng X."/>
            <person name="Barry K."/>
            <person name="Bonette J."/>
            <person name="Campitelli B."/>
            <person name="Daum C."/>
            <person name="Gordon S."/>
            <person name="Gould B."/>
            <person name="Lipzen A."/>
            <person name="MacQueen A."/>
            <person name="Palacio-Mejia J."/>
            <person name="Plott C."/>
            <person name="Shakirov E."/>
            <person name="Shu S."/>
            <person name="Yoshinaga Y."/>
            <person name="Zane M."/>
            <person name="Rokhsar D."/>
            <person name="Grimwood J."/>
            <person name="Schmutz J."/>
            <person name="Juenger T."/>
        </authorList>
    </citation>
    <scope>NUCLEOTIDE SEQUENCE [LARGE SCALE GENOMIC DNA]</scope>
    <source>
        <strain evidence="5">cv. HAL2</strain>
    </source>
</reference>
<evidence type="ECO:0000313" key="4">
    <source>
        <dbReference type="EMBL" id="PUZ50977.1"/>
    </source>
</evidence>
<protein>
    <submittedName>
        <fullName evidence="4">Uncharacterized protein</fullName>
    </submittedName>
</protein>
<dbReference type="AlphaFoldDB" id="A0A2T7D5V9"/>
<feature type="region of interest" description="Disordered" evidence="1">
    <location>
        <begin position="83"/>
        <end position="115"/>
    </location>
</feature>
<evidence type="ECO:0000313" key="5">
    <source>
        <dbReference type="Proteomes" id="UP000244336"/>
    </source>
</evidence>
<feature type="transmembrane region" description="Helical" evidence="2">
    <location>
        <begin position="123"/>
        <end position="146"/>
    </location>
</feature>
<gene>
    <name evidence="4" type="ORF">GQ55_6G122700</name>
</gene>
<dbReference type="EMBL" id="CM009754">
    <property type="protein sequence ID" value="PUZ50977.1"/>
    <property type="molecule type" value="Genomic_DNA"/>
</dbReference>
<keyword evidence="2" id="KW-0472">Membrane</keyword>
<dbReference type="OrthoDB" id="690618at2759"/>
<evidence type="ECO:0000256" key="3">
    <source>
        <dbReference type="SAM" id="SignalP"/>
    </source>
</evidence>
<dbReference type="Gramene" id="PUZ50977">
    <property type="protein sequence ID" value="PUZ50977"/>
    <property type="gene ID" value="GQ55_6G122700"/>
</dbReference>
<keyword evidence="2" id="KW-0812">Transmembrane</keyword>
<name>A0A2T7D5V9_9POAL</name>
<feature type="chain" id="PRO_5015518733" evidence="3">
    <location>
        <begin position="24"/>
        <end position="148"/>
    </location>
</feature>
<sequence length="148" mass="14922">MKKGILALSPLFLLTLASQGSWCAAERSAGVSVGHRLRPHLQIQEELHGKKDLEIQSPSRRLGFGHEVSTVEMKHQRRMVTGHKGGSVGGGGGAGGAAAGAGGRTVGGGGTVTRPHNNKNGAAALPVPVASVLALALGCGVALSAFSF</sequence>
<organism evidence="4 5">
    <name type="scientific">Panicum hallii var. hallii</name>
    <dbReference type="NCBI Taxonomy" id="1504633"/>
    <lineage>
        <taxon>Eukaryota</taxon>
        <taxon>Viridiplantae</taxon>
        <taxon>Streptophyta</taxon>
        <taxon>Embryophyta</taxon>
        <taxon>Tracheophyta</taxon>
        <taxon>Spermatophyta</taxon>
        <taxon>Magnoliopsida</taxon>
        <taxon>Liliopsida</taxon>
        <taxon>Poales</taxon>
        <taxon>Poaceae</taxon>
        <taxon>PACMAD clade</taxon>
        <taxon>Panicoideae</taxon>
        <taxon>Panicodae</taxon>
        <taxon>Paniceae</taxon>
        <taxon>Panicinae</taxon>
        <taxon>Panicum</taxon>
        <taxon>Panicum sect. Panicum</taxon>
    </lineage>
</organism>
<accession>A0A2T7D5V9</accession>
<feature type="signal peptide" evidence="3">
    <location>
        <begin position="1"/>
        <end position="23"/>
    </location>
</feature>
<keyword evidence="3" id="KW-0732">Signal</keyword>
<evidence type="ECO:0000256" key="1">
    <source>
        <dbReference type="SAM" id="MobiDB-lite"/>
    </source>
</evidence>
<keyword evidence="5" id="KW-1185">Reference proteome</keyword>
<evidence type="ECO:0000256" key="2">
    <source>
        <dbReference type="SAM" id="Phobius"/>
    </source>
</evidence>
<dbReference type="Proteomes" id="UP000244336">
    <property type="component" value="Chromosome 6"/>
</dbReference>
<feature type="compositionally biased region" description="Gly residues" evidence="1">
    <location>
        <begin position="83"/>
        <end position="111"/>
    </location>
</feature>